<organism evidence="2 3">
    <name type="scientific">Catenaria anguillulae PL171</name>
    <dbReference type="NCBI Taxonomy" id="765915"/>
    <lineage>
        <taxon>Eukaryota</taxon>
        <taxon>Fungi</taxon>
        <taxon>Fungi incertae sedis</taxon>
        <taxon>Blastocladiomycota</taxon>
        <taxon>Blastocladiomycetes</taxon>
        <taxon>Blastocladiales</taxon>
        <taxon>Catenariaceae</taxon>
        <taxon>Catenaria</taxon>
    </lineage>
</organism>
<proteinExistence type="predicted"/>
<keyword evidence="3" id="KW-1185">Reference proteome</keyword>
<dbReference type="AlphaFoldDB" id="A0A1Y2HT41"/>
<sequence length="142" mass="15689">MRPAAKSSATPCALLLLLLASNPSCKRKNPLPLPRRLHAQCPRSGRSRITRRLPRQPARHFFPYLAFLTYTPLHRMPLPAIMSASRCPCRMHWPRPMAARTTSLGVQPLHRQAVGAVAMGPHQAFASGRAEQVFCLMGSTGT</sequence>
<keyword evidence="1" id="KW-0732">Signal</keyword>
<dbReference type="Proteomes" id="UP000193411">
    <property type="component" value="Unassembled WGS sequence"/>
</dbReference>
<evidence type="ECO:0000256" key="1">
    <source>
        <dbReference type="SAM" id="SignalP"/>
    </source>
</evidence>
<comment type="caution">
    <text evidence="2">The sequence shown here is derived from an EMBL/GenBank/DDBJ whole genome shotgun (WGS) entry which is preliminary data.</text>
</comment>
<evidence type="ECO:0008006" key="4">
    <source>
        <dbReference type="Google" id="ProtNLM"/>
    </source>
</evidence>
<accession>A0A1Y2HT41</accession>
<feature type="chain" id="PRO_5013073376" description="Secreted protein" evidence="1">
    <location>
        <begin position="28"/>
        <end position="142"/>
    </location>
</feature>
<name>A0A1Y2HT41_9FUNG</name>
<evidence type="ECO:0000313" key="2">
    <source>
        <dbReference type="EMBL" id="ORZ37768.1"/>
    </source>
</evidence>
<protein>
    <recommendedName>
        <fullName evidence="4">Secreted protein</fullName>
    </recommendedName>
</protein>
<reference evidence="2 3" key="1">
    <citation type="submission" date="2016-07" db="EMBL/GenBank/DDBJ databases">
        <title>Pervasive Adenine N6-methylation of Active Genes in Fungi.</title>
        <authorList>
            <consortium name="DOE Joint Genome Institute"/>
            <person name="Mondo S.J."/>
            <person name="Dannebaum R.O."/>
            <person name="Kuo R.C."/>
            <person name="Labutti K."/>
            <person name="Haridas S."/>
            <person name="Kuo A."/>
            <person name="Salamov A."/>
            <person name="Ahrendt S.R."/>
            <person name="Lipzen A."/>
            <person name="Sullivan W."/>
            <person name="Andreopoulos W.B."/>
            <person name="Clum A."/>
            <person name="Lindquist E."/>
            <person name="Daum C."/>
            <person name="Ramamoorthy G.K."/>
            <person name="Gryganskyi A."/>
            <person name="Culley D."/>
            <person name="Magnuson J.K."/>
            <person name="James T.Y."/>
            <person name="O'Malley M.A."/>
            <person name="Stajich J.E."/>
            <person name="Spatafora J.W."/>
            <person name="Visel A."/>
            <person name="Grigoriev I.V."/>
        </authorList>
    </citation>
    <scope>NUCLEOTIDE SEQUENCE [LARGE SCALE GENOMIC DNA]</scope>
    <source>
        <strain evidence="2 3">PL171</strain>
    </source>
</reference>
<gene>
    <name evidence="2" type="ORF">BCR44DRAFT_1429915</name>
</gene>
<dbReference type="EMBL" id="MCFL01000011">
    <property type="protein sequence ID" value="ORZ37768.1"/>
    <property type="molecule type" value="Genomic_DNA"/>
</dbReference>
<evidence type="ECO:0000313" key="3">
    <source>
        <dbReference type="Proteomes" id="UP000193411"/>
    </source>
</evidence>
<feature type="signal peptide" evidence="1">
    <location>
        <begin position="1"/>
        <end position="27"/>
    </location>
</feature>